<feature type="domain" description="Chalcone/stilbene synthase C-terminal" evidence="6">
    <location>
        <begin position="218"/>
        <end position="349"/>
    </location>
</feature>
<reference evidence="7 8" key="1">
    <citation type="journal article" date="2011" name="J. Bacteriol.">
        <title>Genome sequence of Brevibacillus laterosporus LMG 15441, a pathogen of invertebrates.</title>
        <authorList>
            <person name="Djukic M."/>
            <person name="Poehlein A."/>
            <person name="Thurmer A."/>
            <person name="Daniel R."/>
        </authorList>
    </citation>
    <scope>NUCLEOTIDE SEQUENCE [LARGE SCALE GENOMIC DNA]</scope>
    <source>
        <strain evidence="7 8">LMG 15441</strain>
    </source>
</reference>
<dbReference type="GO" id="GO:0030639">
    <property type="term" value="P:polyketide biosynthetic process"/>
    <property type="evidence" value="ECO:0007669"/>
    <property type="project" value="TreeGrafter"/>
</dbReference>
<evidence type="ECO:0000313" key="8">
    <source>
        <dbReference type="Proteomes" id="UP000005850"/>
    </source>
</evidence>
<dbReference type="CDD" id="cd00831">
    <property type="entry name" value="CHS_like"/>
    <property type="match status" value="1"/>
</dbReference>
<keyword evidence="2 7" id="KW-0808">Transferase</keyword>
<dbReference type="EC" id="2.3.1.-" evidence="7"/>
<sequence length="351" mass="39257">MPRIVSIGTANPHYTITKQESKEFSRRFFQPHFSDIERLLQVFESAEIENRSFSTPLEWFEKPHDWAEKNQLYVQQALELSVRAIEQCLERAGVTAEAIDHVIMVSSTGIATPSLDALLFNRLPFRSNLKRTPVWGLGCAGGAAGLARGFAFAKAHPSERVLVCCVELCGLTFVHGDRSKSNLIATSLFADGAAAVLLYGDKQAVSDHVPAILSTHSTIWRDTVDVMGWDVREEGLRVVFSKDIPTLIKDKMKPEMESFLKREGRDYCSVDRIIAHPGGSKILQAYEQALQVPSDRLRHAKEVLRDHGNMSSCTVLFVLERELREEHQPGEIGLLLALGPGFSCEQVLLEW</sequence>
<proteinExistence type="inferred from homology"/>
<evidence type="ECO:0000259" key="5">
    <source>
        <dbReference type="Pfam" id="PF00195"/>
    </source>
</evidence>
<dbReference type="InterPro" id="IPR016039">
    <property type="entry name" value="Thiolase-like"/>
</dbReference>
<dbReference type="PANTHER" id="PTHR11877">
    <property type="entry name" value="HYDROXYMETHYLGLUTARYL-COA SYNTHASE"/>
    <property type="match status" value="1"/>
</dbReference>
<protein>
    <submittedName>
        <fullName evidence="7">Putative naringenin-chalcone synthase</fullName>
        <ecNumber evidence="7">2.3.1.-</ecNumber>
    </submittedName>
</protein>
<dbReference type="eggNOG" id="COG3424">
    <property type="taxonomic scope" value="Bacteria"/>
</dbReference>
<feature type="domain" description="Chalcone/stilbene synthase N-terminal" evidence="5">
    <location>
        <begin position="69"/>
        <end position="198"/>
    </location>
</feature>
<name>A0A075R6T0_BRELA</name>
<comment type="similarity">
    <text evidence="1">Belongs to the thiolase-like superfamily. Chalcone/stilbene synthases family.</text>
</comment>
<dbReference type="STRING" id="1042163.BRLA_c028420"/>
<organism evidence="7 8">
    <name type="scientific">Brevibacillus laterosporus LMG 15441</name>
    <dbReference type="NCBI Taxonomy" id="1042163"/>
    <lineage>
        <taxon>Bacteria</taxon>
        <taxon>Bacillati</taxon>
        <taxon>Bacillota</taxon>
        <taxon>Bacilli</taxon>
        <taxon>Bacillales</taxon>
        <taxon>Paenibacillaceae</taxon>
        <taxon>Brevibacillus</taxon>
    </lineage>
</organism>
<keyword evidence="3 7" id="KW-0012">Acyltransferase</keyword>
<evidence type="ECO:0000256" key="3">
    <source>
        <dbReference type="ARBA" id="ARBA00023315"/>
    </source>
</evidence>
<feature type="active site" description="Acyl-thioester intermediate" evidence="4">
    <location>
        <position position="139"/>
    </location>
</feature>
<dbReference type="AlphaFoldDB" id="A0A075R6T0"/>
<dbReference type="EMBL" id="CP007806">
    <property type="protein sequence ID" value="AIG27156.1"/>
    <property type="molecule type" value="Genomic_DNA"/>
</dbReference>
<evidence type="ECO:0000313" key="7">
    <source>
        <dbReference type="EMBL" id="AIG27156.1"/>
    </source>
</evidence>
<dbReference type="Pfam" id="PF00195">
    <property type="entry name" value="Chal_sti_synt_N"/>
    <property type="match status" value="1"/>
</dbReference>
<dbReference type="RefSeq" id="WP_003335989.1">
    <property type="nucleotide sequence ID" value="NZ_CP007806.1"/>
</dbReference>
<dbReference type="PANTHER" id="PTHR11877:SF99">
    <property type="entry name" value="1,3,6,8-TETRAHYDROXYNAPHTHALENE SYNTHASE"/>
    <property type="match status" value="1"/>
</dbReference>
<dbReference type="Proteomes" id="UP000005850">
    <property type="component" value="Chromosome"/>
</dbReference>
<dbReference type="Gene3D" id="3.40.47.10">
    <property type="match status" value="2"/>
</dbReference>
<dbReference type="SUPFAM" id="SSF53901">
    <property type="entry name" value="Thiolase-like"/>
    <property type="match status" value="2"/>
</dbReference>
<dbReference type="HOGENOM" id="CLU_034992_0_1_9"/>
<accession>A0A075R6T0</accession>
<dbReference type="Pfam" id="PF02797">
    <property type="entry name" value="Chal_sti_synt_C"/>
    <property type="match status" value="1"/>
</dbReference>
<evidence type="ECO:0000256" key="2">
    <source>
        <dbReference type="ARBA" id="ARBA00022679"/>
    </source>
</evidence>
<keyword evidence="8" id="KW-1185">Reference proteome</keyword>
<evidence type="ECO:0000256" key="4">
    <source>
        <dbReference type="PIRSR" id="PIRSR000451-1"/>
    </source>
</evidence>
<evidence type="ECO:0000256" key="1">
    <source>
        <dbReference type="ARBA" id="ARBA00005531"/>
    </source>
</evidence>
<gene>
    <name evidence="7" type="ORF">BRLA_c028420</name>
</gene>
<dbReference type="InterPro" id="IPR001099">
    <property type="entry name" value="Chalcone/stilbene_synt_N"/>
</dbReference>
<dbReference type="InterPro" id="IPR011141">
    <property type="entry name" value="Polyketide_synthase_type-III"/>
</dbReference>
<evidence type="ECO:0000259" key="6">
    <source>
        <dbReference type="Pfam" id="PF02797"/>
    </source>
</evidence>
<dbReference type="InterPro" id="IPR012328">
    <property type="entry name" value="Chalcone/stilbene_synt_C"/>
</dbReference>
<dbReference type="GO" id="GO:0016747">
    <property type="term" value="F:acyltransferase activity, transferring groups other than amino-acyl groups"/>
    <property type="evidence" value="ECO:0007669"/>
    <property type="project" value="InterPro"/>
</dbReference>
<dbReference type="KEGG" id="blr:BRLA_c028420"/>
<dbReference type="PIRSF" id="PIRSF000451">
    <property type="entry name" value="PKS_III"/>
    <property type="match status" value="1"/>
</dbReference>